<dbReference type="RefSeq" id="XP_056039595.1">
    <property type="nucleotide sequence ID" value="XM_056183193.1"/>
</dbReference>
<dbReference type="PANTHER" id="PTHR22775:SF3">
    <property type="entry name" value="SORTING NEXIN-13"/>
    <property type="match status" value="1"/>
</dbReference>
<organism evidence="7 8">
    <name type="scientific">Schizosaccharomyces osmophilus</name>
    <dbReference type="NCBI Taxonomy" id="2545709"/>
    <lineage>
        <taxon>Eukaryota</taxon>
        <taxon>Fungi</taxon>
        <taxon>Dikarya</taxon>
        <taxon>Ascomycota</taxon>
        <taxon>Taphrinomycotina</taxon>
        <taxon>Schizosaccharomycetes</taxon>
        <taxon>Schizosaccharomycetales</taxon>
        <taxon>Schizosaccharomycetaceae</taxon>
        <taxon>Schizosaccharomyces</taxon>
    </lineage>
</organism>
<dbReference type="SMART" id="SM00312">
    <property type="entry name" value="PX"/>
    <property type="match status" value="1"/>
</dbReference>
<feature type="transmembrane region" description="Helical" evidence="3">
    <location>
        <begin position="6"/>
        <end position="26"/>
    </location>
</feature>
<dbReference type="InterPro" id="IPR036305">
    <property type="entry name" value="RGS_sf"/>
</dbReference>
<dbReference type="AlphaFoldDB" id="A0AAE9WFD6"/>
<dbReference type="KEGG" id="som:SOMG_04407"/>
<evidence type="ECO:0000256" key="1">
    <source>
        <dbReference type="SAM" id="Coils"/>
    </source>
</evidence>
<protein>
    <submittedName>
        <fullName evidence="7">ER-vacuole tethering sorting nexin Snx12</fullName>
    </submittedName>
</protein>
<evidence type="ECO:0000313" key="7">
    <source>
        <dbReference type="EMBL" id="WBW75352.1"/>
    </source>
</evidence>
<dbReference type="CDD" id="cd06876">
    <property type="entry name" value="PX_MDM1p"/>
    <property type="match status" value="1"/>
</dbReference>
<dbReference type="SMART" id="SM00315">
    <property type="entry name" value="RGS"/>
    <property type="match status" value="1"/>
</dbReference>
<dbReference type="GeneID" id="80877882"/>
<evidence type="ECO:0000256" key="3">
    <source>
        <dbReference type="SAM" id="Phobius"/>
    </source>
</evidence>
<dbReference type="Proteomes" id="UP001212411">
    <property type="component" value="Chromosome 3"/>
</dbReference>
<feature type="domain" description="PX" evidence="5">
    <location>
        <begin position="694"/>
        <end position="811"/>
    </location>
</feature>
<dbReference type="InterPro" id="IPR016137">
    <property type="entry name" value="RGS"/>
</dbReference>
<dbReference type="SUPFAM" id="SSF64268">
    <property type="entry name" value="PX domain"/>
    <property type="match status" value="1"/>
</dbReference>
<reference evidence="7 8" key="1">
    <citation type="journal article" date="2023" name="G3 (Bethesda)">
        <title>A high-quality reference genome for the fission yeast Schizosaccharomyces osmophilus.</title>
        <authorList>
            <person name="Jia G.S."/>
            <person name="Zhang W.C."/>
            <person name="Liang Y."/>
            <person name="Liu X.H."/>
            <person name="Rhind N."/>
            <person name="Pidoux A."/>
            <person name="Brysch-Herzberg M."/>
            <person name="Du L.L."/>
        </authorList>
    </citation>
    <scope>NUCLEOTIDE SEQUENCE [LARGE SCALE GENOMIC DNA]</scope>
    <source>
        <strain evidence="7 8">CBS 15793</strain>
    </source>
</reference>
<dbReference type="SMART" id="SM00313">
    <property type="entry name" value="PXA"/>
    <property type="match status" value="1"/>
</dbReference>
<dbReference type="InterPro" id="IPR044926">
    <property type="entry name" value="RGS_subdomain_2"/>
</dbReference>
<keyword evidence="3" id="KW-0812">Transmembrane</keyword>
<dbReference type="SUPFAM" id="SSF48097">
    <property type="entry name" value="Regulator of G-protein signaling, RGS"/>
    <property type="match status" value="1"/>
</dbReference>
<keyword evidence="3" id="KW-0472">Membrane</keyword>
<dbReference type="GO" id="GO:0035091">
    <property type="term" value="F:phosphatidylinositol binding"/>
    <property type="evidence" value="ECO:0007669"/>
    <property type="project" value="InterPro"/>
</dbReference>
<dbReference type="Pfam" id="PF00615">
    <property type="entry name" value="RGS"/>
    <property type="match status" value="1"/>
</dbReference>
<keyword evidence="3" id="KW-1133">Transmembrane helix</keyword>
<feature type="domain" description="PXA" evidence="6">
    <location>
        <begin position="89"/>
        <end position="275"/>
    </location>
</feature>
<dbReference type="Pfam" id="PF00787">
    <property type="entry name" value="PX"/>
    <property type="match status" value="1"/>
</dbReference>
<dbReference type="PROSITE" id="PS51207">
    <property type="entry name" value="PXA"/>
    <property type="match status" value="1"/>
</dbReference>
<proteinExistence type="predicted"/>
<evidence type="ECO:0000256" key="2">
    <source>
        <dbReference type="SAM" id="MobiDB-lite"/>
    </source>
</evidence>
<dbReference type="Pfam" id="PF02194">
    <property type="entry name" value="PXA"/>
    <property type="match status" value="1"/>
</dbReference>
<dbReference type="Gene3D" id="3.30.1520.10">
    <property type="entry name" value="Phox-like domain"/>
    <property type="match status" value="1"/>
</dbReference>
<evidence type="ECO:0000259" key="4">
    <source>
        <dbReference type="PROSITE" id="PS50132"/>
    </source>
</evidence>
<dbReference type="Gene3D" id="1.10.167.10">
    <property type="entry name" value="Regulator of G-protein Signalling 4, domain 2"/>
    <property type="match status" value="1"/>
</dbReference>
<feature type="domain" description="RGS" evidence="4">
    <location>
        <begin position="391"/>
        <end position="530"/>
    </location>
</feature>
<gene>
    <name evidence="7" type="primary">snx12</name>
    <name evidence="7" type="ORF">SOMG_04407</name>
</gene>
<name>A0AAE9WFD6_9SCHI</name>
<evidence type="ECO:0000259" key="5">
    <source>
        <dbReference type="PROSITE" id="PS50195"/>
    </source>
</evidence>
<feature type="region of interest" description="Disordered" evidence="2">
    <location>
        <begin position="918"/>
        <end position="939"/>
    </location>
</feature>
<evidence type="ECO:0000259" key="6">
    <source>
        <dbReference type="PROSITE" id="PS51207"/>
    </source>
</evidence>
<dbReference type="PRINTS" id="PR01301">
    <property type="entry name" value="RGSPROTEIN"/>
</dbReference>
<dbReference type="InterPro" id="IPR036871">
    <property type="entry name" value="PX_dom_sf"/>
</dbReference>
<dbReference type="PROSITE" id="PS50195">
    <property type="entry name" value="PX"/>
    <property type="match status" value="1"/>
</dbReference>
<dbReference type="InterPro" id="IPR001683">
    <property type="entry name" value="PX_dom"/>
</dbReference>
<dbReference type="PANTHER" id="PTHR22775">
    <property type="entry name" value="SORTING NEXIN"/>
    <property type="match status" value="1"/>
</dbReference>
<keyword evidence="8" id="KW-1185">Reference proteome</keyword>
<feature type="coiled-coil region" evidence="1">
    <location>
        <begin position="618"/>
        <end position="652"/>
    </location>
</feature>
<dbReference type="PROSITE" id="PS50132">
    <property type="entry name" value="RGS"/>
    <property type="match status" value="1"/>
</dbReference>
<accession>A0AAE9WFD6</accession>
<dbReference type="EMBL" id="CP115613">
    <property type="protein sequence ID" value="WBW75352.1"/>
    <property type="molecule type" value="Genomic_DNA"/>
</dbReference>
<keyword evidence="1" id="KW-0175">Coiled coil</keyword>
<dbReference type="InterPro" id="IPR003114">
    <property type="entry name" value="Phox_assoc"/>
</dbReference>
<sequence length="1005" mass="116565">MSHNLKTYFFFAFCGFFIWVVFRTFVTKLIYLWAAGYFVWFHLHSKHLGTFSSFNSAEPFLVDPTVFRKRSQNLLKSRFLLRQALCPGYPEISEELEFILENFMERYVKKWSSQIIGEPTIPNSIEDHFRKCIHTLFLSVETVDFADVLIKKILPLLTKHLRLFVEAEQLVVGHKAVSFTDHFELSKEIAAKYNNGSLHKAILLSGNPMVAQKKYLRNWTIQVLSIILPNYYQTSPLVISLITEIIINIVLLPLISYVSDPDFFNYLIIQGSGSIIERRRKIRRLKHAIRKLSSNSQIGTRRLGLKDSQYAFDQYIREIHRISNISDARRLRSELLVQRRQLDQHTPFSSELQQYHERLRVALNTTEKRISVLSGFPFQKRQSALVEQAQSLQQILSDSAAVSCFLEFMERRQRSHLLHFWLVVEGLKESQDDPLNAHILAPFSDISSDYTDFAAIAKSYLKRDKKPFNLPDSLMSSIYSFIDQSENSLSSELWIDARNAMLAAQEHVFNVMHNDDYFEFVNSDIYYRFLAQDVVSDKKSLTSSTAYSPVNDTQDNHADVFRQASIKSISSSLRSFNSSASVPLSMSSLRRDSTLNDVDLEGSISSDEEEVLFASPGDLQLSEAIQELQTDIQEFENQLHALSTMMKKAELISDQKQLRSLSKSYQAIEKAVGRKKRQVDQYLSQEEDSKLYNRSRISIDFYKLCRDENEREYAVYTIRIERLEGDVIRSGWMVARRYREFAELHKQLKQTFPQVRSLKFPSKTVIPSITMSILEYRKTALKEYLQSIFQMPDVCDSKILRMFLSQQNVTAPQMFNPKIVGERWKRSLETLGFEVNGSFKLSQADSTSSFSAPICEFFIELFSPNNDIKQQWMPKKAYISILEQLFGGALEKRIRTQLSQWINQERIYEKVHRLRHKLADSKKHEKSTHGSNRARKPAYADRNQLKAEAGIMLASMFPGYTPDIAVKRIFRILQNQTLNAHIIYTLLDEALDGLKQHKEDSEKKS</sequence>
<evidence type="ECO:0000313" key="8">
    <source>
        <dbReference type="Proteomes" id="UP001212411"/>
    </source>
</evidence>